<name>A0A506UQY4_9PROT</name>
<evidence type="ECO:0000256" key="1">
    <source>
        <dbReference type="ARBA" id="ARBA00003670"/>
    </source>
</evidence>
<dbReference type="GO" id="GO:0008964">
    <property type="term" value="F:phosphoenolpyruvate carboxylase activity"/>
    <property type="evidence" value="ECO:0007669"/>
    <property type="project" value="InterPro"/>
</dbReference>
<feature type="region of interest" description="Disordered" evidence="3">
    <location>
        <begin position="1"/>
        <end position="21"/>
    </location>
</feature>
<dbReference type="AlphaFoldDB" id="A0A506UQY4"/>
<dbReference type="PANTHER" id="PTHR30523">
    <property type="entry name" value="PHOSPHOENOLPYRUVATE CARBOXYLASE"/>
    <property type="match status" value="1"/>
</dbReference>
<accession>A0A506UQY4</accession>
<protein>
    <recommendedName>
        <fullName evidence="2">Phosphoenolpyruvate carboxylase</fullName>
    </recommendedName>
</protein>
<keyword evidence="4" id="KW-0670">Pyruvate</keyword>
<dbReference type="Proteomes" id="UP000315037">
    <property type="component" value="Unassembled WGS sequence"/>
</dbReference>
<dbReference type="GO" id="GO:0005829">
    <property type="term" value="C:cytosol"/>
    <property type="evidence" value="ECO:0007669"/>
    <property type="project" value="TreeGrafter"/>
</dbReference>
<evidence type="ECO:0000313" key="5">
    <source>
        <dbReference type="Proteomes" id="UP000315037"/>
    </source>
</evidence>
<dbReference type="GO" id="GO:0006099">
    <property type="term" value="P:tricarboxylic acid cycle"/>
    <property type="evidence" value="ECO:0007669"/>
    <property type="project" value="InterPro"/>
</dbReference>
<dbReference type="PANTHER" id="PTHR30523:SF6">
    <property type="entry name" value="PHOSPHOENOLPYRUVATE CARBOXYLASE"/>
    <property type="match status" value="1"/>
</dbReference>
<gene>
    <name evidence="4" type="ORF">E3202_02180</name>
</gene>
<evidence type="ECO:0000256" key="3">
    <source>
        <dbReference type="SAM" id="MobiDB-lite"/>
    </source>
</evidence>
<dbReference type="InterPro" id="IPR021135">
    <property type="entry name" value="PEP_COase"/>
</dbReference>
<reference evidence="4 5" key="1">
    <citation type="submission" date="2019-03" db="EMBL/GenBank/DDBJ databases">
        <title>The complete genome sequence of Neokomagataea sp. Jb2 NBRC113641.</title>
        <authorList>
            <person name="Chua K.-O."/>
            <person name="Chan K.-G."/>
            <person name="See-Too W.-S."/>
        </authorList>
    </citation>
    <scope>NUCLEOTIDE SEQUENCE [LARGE SCALE GENOMIC DNA]</scope>
    <source>
        <strain evidence="4 5">Jb2</strain>
    </source>
</reference>
<dbReference type="Pfam" id="PF00311">
    <property type="entry name" value="PEPcase"/>
    <property type="match status" value="1"/>
</dbReference>
<dbReference type="SUPFAM" id="SSF51621">
    <property type="entry name" value="Phosphoenolpyruvate/pyruvate domain"/>
    <property type="match status" value="1"/>
</dbReference>
<dbReference type="GO" id="GO:0015977">
    <property type="term" value="P:carbon fixation"/>
    <property type="evidence" value="ECO:0007669"/>
    <property type="project" value="InterPro"/>
</dbReference>
<keyword evidence="5" id="KW-1185">Reference proteome</keyword>
<comment type="caution">
    <text evidence="4">The sequence shown here is derived from an EMBL/GenBank/DDBJ whole genome shotgun (WGS) entry which is preliminary data.</text>
</comment>
<sequence length="967" mass="106761">MGHFPAHDCPLIPGNGSSEQKRALTPMTHRASSRATSSLPSLTALTQQLVTDPAHSHTTLSELITSLAAHGESGKGMEELENLVRELRDRNFEGRAEALRRYVDLDGTPPAQRLKDVAAQLVEQADEPQALNQARIAAVFTAHPTFALADDVYALLGRKAADPQTVIPQLPTHRRPGPPTLPEELGLALQAITRGRDALDVLNREILLAGHKRWPEATLTPAPVLLASWVGFDTDGRNDIGWWDTIRIRLELKCAQLERLADQLEACGVTDSALGQRVLTALEASRQQHAACPRSSAGSQVDPEAIAGFARQLIALEKTALLDARELAPLFTQTRQALSEERKLQLDTARAGFMAHGLGLSHMHTRLNAAQIYNVARTRLGLTDDPTLPSQRRVLLSRIDEAMTDLKPVPVDFGGLLVEPSAAARLMMTMAQILKHIDAGSPIRFLIAETESGYTLLATLWLARLFGIQDHQIDISPLFETESALENGETILEEAFRSRHWRDYLRANGKLSLQFGYSDSGRYVGQLAAGTLVERLRLRALALLREHGMEDVSLLMFDTHGESIGRGAHPFSLRERLGYFSPPHTRSALRKAGIPCRIESAFQGGDGYTLFGNEALAQATIATLAEFACDFSSDEDDISKTMALESKVLPASEDPLYERPDFAVDFFSTIALKMGDLIDDPGYTALLSAFGPALIDKTGSRPSARQSDTATVTRITHPGQIRAIPNNAILQQLGWWANVVHGMGEAAQRHPESFAQLRANSQRFRQQMDFARQALAHSDLDVLRSTVQHLDPGTWLDRAANCENEEQRAHYLAIAQGLEDLKFWQHLPAMFRSIQRDHIALRSAWPEAPRMAAEEKLLHAVRFALMERIWRLSTRIPYFGPRGTITREAIATLVLCLDIPRALSLLEDLFPITAPSIVDLDFGEPGGAAMAQGFVREHEEIFRPLQRAFDLLREVGIAVMHANHSFG</sequence>
<evidence type="ECO:0000313" key="4">
    <source>
        <dbReference type="EMBL" id="TPW35771.1"/>
    </source>
</evidence>
<dbReference type="InterPro" id="IPR015813">
    <property type="entry name" value="Pyrv/PenolPyrv_kinase-like_dom"/>
</dbReference>
<organism evidence="4 5">
    <name type="scientific">Oecophyllibacter saccharovorans</name>
    <dbReference type="NCBI Taxonomy" id="2558360"/>
    <lineage>
        <taxon>Bacteria</taxon>
        <taxon>Pseudomonadati</taxon>
        <taxon>Pseudomonadota</taxon>
        <taxon>Alphaproteobacteria</taxon>
        <taxon>Acetobacterales</taxon>
        <taxon>Acetobacteraceae</taxon>
        <taxon>Oecophyllibacter</taxon>
    </lineage>
</organism>
<evidence type="ECO:0000256" key="2">
    <source>
        <dbReference type="ARBA" id="ARBA00022419"/>
    </source>
</evidence>
<comment type="function">
    <text evidence="1">Forms oxaloacetate, a four-carbon dicarboxylic acid source for the tricarboxylic acid cycle.</text>
</comment>
<dbReference type="EMBL" id="SORZ01000001">
    <property type="protein sequence ID" value="TPW35771.1"/>
    <property type="molecule type" value="Genomic_DNA"/>
</dbReference>
<proteinExistence type="predicted"/>